<keyword evidence="3" id="KW-1185">Reference proteome</keyword>
<organism evidence="2 3">
    <name type="scientific">Coniochaeta ligniaria NRRL 30616</name>
    <dbReference type="NCBI Taxonomy" id="1408157"/>
    <lineage>
        <taxon>Eukaryota</taxon>
        <taxon>Fungi</taxon>
        <taxon>Dikarya</taxon>
        <taxon>Ascomycota</taxon>
        <taxon>Pezizomycotina</taxon>
        <taxon>Sordariomycetes</taxon>
        <taxon>Sordariomycetidae</taxon>
        <taxon>Coniochaetales</taxon>
        <taxon>Coniochaetaceae</taxon>
        <taxon>Coniochaeta</taxon>
    </lineage>
</organism>
<dbReference type="AlphaFoldDB" id="A0A1J7JRI6"/>
<gene>
    <name evidence="2" type="ORF">CONLIGDRAFT_248307</name>
</gene>
<reference evidence="2 3" key="1">
    <citation type="submission" date="2016-10" db="EMBL/GenBank/DDBJ databases">
        <title>Draft genome sequence of Coniochaeta ligniaria NRRL30616, a lignocellulolytic fungus for bioabatement of inhibitors in plant biomass hydrolysates.</title>
        <authorList>
            <consortium name="DOE Joint Genome Institute"/>
            <person name="Jimenez D.J."/>
            <person name="Hector R.E."/>
            <person name="Riley R."/>
            <person name="Sun H."/>
            <person name="Grigoriev I.V."/>
            <person name="Van Elsas J.D."/>
            <person name="Nichols N.N."/>
        </authorList>
    </citation>
    <scope>NUCLEOTIDE SEQUENCE [LARGE SCALE GENOMIC DNA]</scope>
    <source>
        <strain evidence="2 3">NRRL 30616</strain>
    </source>
</reference>
<accession>A0A1J7JRI6</accession>
<proteinExistence type="predicted"/>
<protein>
    <recommendedName>
        <fullName evidence="4">Secreted protein</fullName>
    </recommendedName>
</protein>
<dbReference type="InParanoid" id="A0A1J7JRI6"/>
<feature type="signal peptide" evidence="1">
    <location>
        <begin position="1"/>
        <end position="30"/>
    </location>
</feature>
<name>A0A1J7JRI6_9PEZI</name>
<dbReference type="Proteomes" id="UP000182658">
    <property type="component" value="Unassembled WGS sequence"/>
</dbReference>
<keyword evidence="1" id="KW-0732">Signal</keyword>
<feature type="chain" id="PRO_5012317718" description="Secreted protein" evidence="1">
    <location>
        <begin position="31"/>
        <end position="147"/>
    </location>
</feature>
<dbReference type="EMBL" id="KV875095">
    <property type="protein sequence ID" value="OIW31980.1"/>
    <property type="molecule type" value="Genomic_DNA"/>
</dbReference>
<sequence>MFSSAAMAQSAVCLVTEATMTLGWLSLCTCAIGGTACKHAKHKSGPGLSASADSEITNPPAVIFLCAVLLESFGTYQLPSLTGKGRLICLVAKLQEPQRQPIPALPRTSNTSHKSYVPSPKLPVLCDRGSARARTLMTSSQKHSQIV</sequence>
<evidence type="ECO:0000256" key="1">
    <source>
        <dbReference type="SAM" id="SignalP"/>
    </source>
</evidence>
<evidence type="ECO:0000313" key="3">
    <source>
        <dbReference type="Proteomes" id="UP000182658"/>
    </source>
</evidence>
<evidence type="ECO:0008006" key="4">
    <source>
        <dbReference type="Google" id="ProtNLM"/>
    </source>
</evidence>
<evidence type="ECO:0000313" key="2">
    <source>
        <dbReference type="EMBL" id="OIW31980.1"/>
    </source>
</evidence>